<dbReference type="InterPro" id="IPR000073">
    <property type="entry name" value="AB_hydrolase_1"/>
</dbReference>
<keyword evidence="3" id="KW-1185">Reference proteome</keyword>
<dbReference type="PANTHER" id="PTHR43798">
    <property type="entry name" value="MONOACYLGLYCEROL LIPASE"/>
    <property type="match status" value="1"/>
</dbReference>
<proteinExistence type="predicted"/>
<gene>
    <name evidence="2" type="ordered locus">CHU_1124</name>
</gene>
<dbReference type="InterPro" id="IPR029058">
    <property type="entry name" value="AB_hydrolase_fold"/>
</dbReference>
<evidence type="ECO:0000313" key="2">
    <source>
        <dbReference type="EMBL" id="ABG58399.1"/>
    </source>
</evidence>
<accession>A0A6N4SQ46</accession>
<keyword evidence="2" id="KW-0378">Hydrolase</keyword>
<name>A0A6N4SQ46_CYTH3</name>
<organism evidence="2 3">
    <name type="scientific">Cytophaga hutchinsonii (strain ATCC 33406 / DSM 1761 / CIP 103989 / NBRC 15051 / NCIMB 9469 / D465)</name>
    <dbReference type="NCBI Taxonomy" id="269798"/>
    <lineage>
        <taxon>Bacteria</taxon>
        <taxon>Pseudomonadati</taxon>
        <taxon>Bacteroidota</taxon>
        <taxon>Cytophagia</taxon>
        <taxon>Cytophagales</taxon>
        <taxon>Cytophagaceae</taxon>
        <taxon>Cytophaga</taxon>
    </lineage>
</organism>
<dbReference type="InterPro" id="IPR050266">
    <property type="entry name" value="AB_hydrolase_sf"/>
</dbReference>
<evidence type="ECO:0000313" key="3">
    <source>
        <dbReference type="Proteomes" id="UP000001822"/>
    </source>
</evidence>
<dbReference type="GO" id="GO:0016787">
    <property type="term" value="F:hydrolase activity"/>
    <property type="evidence" value="ECO:0007669"/>
    <property type="project" value="UniProtKB-KW"/>
</dbReference>
<dbReference type="AlphaFoldDB" id="A0A6N4SQ46"/>
<dbReference type="Gene3D" id="3.40.50.1820">
    <property type="entry name" value="alpha/beta hydrolase"/>
    <property type="match status" value="1"/>
</dbReference>
<dbReference type="Proteomes" id="UP000001822">
    <property type="component" value="Chromosome"/>
</dbReference>
<dbReference type="KEGG" id="chu:CHU_1124"/>
<protein>
    <submittedName>
        <fullName evidence="2">Hydrolase/oxidase</fullName>
    </submittedName>
</protein>
<dbReference type="Pfam" id="PF00561">
    <property type="entry name" value="Abhydrolase_1"/>
    <property type="match status" value="1"/>
</dbReference>
<sequence length="292" mass="33031">MRTKFSKKKRIQPESLKRYIAEVKGGIQYVDEGKGPPVLFIHGALSNADTWRKIIPLISKECRCIAIDLPIGGHYLPVADHVCLTPTGIAELIREFIEYLELDNVTIVSNDTGGAYVQVFASLFPGKINKLIFSNCEVLDIFPPSKFKYLTSAVKIPGFNFILSRVFMFKKILKSELIMGLLSFKITTDELYHLYLHNFIQDKRIRANFASAARAWSPVYTLAAAEKLKNFTNPVLILWGNKDVELFPLKMGEALKGVFPDAVLVEIDQARTYIQEDQPEQTAKSILRFIAQ</sequence>
<reference evidence="2 3" key="1">
    <citation type="journal article" date="2007" name="Appl. Environ. Microbiol.">
        <title>Genome sequence of the cellulolytic gliding bacterium Cytophaga hutchinsonii.</title>
        <authorList>
            <person name="Xie G."/>
            <person name="Bruce D.C."/>
            <person name="Challacombe J.F."/>
            <person name="Chertkov O."/>
            <person name="Detter J.C."/>
            <person name="Gilna P."/>
            <person name="Han C.S."/>
            <person name="Lucas S."/>
            <person name="Misra M."/>
            <person name="Myers G.L."/>
            <person name="Richardson P."/>
            <person name="Tapia R."/>
            <person name="Thayer N."/>
            <person name="Thompson L.S."/>
            <person name="Brettin T.S."/>
            <person name="Henrissat B."/>
            <person name="Wilson D.B."/>
            <person name="McBride M.J."/>
        </authorList>
    </citation>
    <scope>NUCLEOTIDE SEQUENCE [LARGE SCALE GENOMIC DNA]</scope>
    <source>
        <strain evidence="3">ATCC 33406 / DSM 1761 / CIP 103989 / NBRC 15051 / NCIMB 9469 / D465</strain>
    </source>
</reference>
<evidence type="ECO:0000259" key="1">
    <source>
        <dbReference type="Pfam" id="PF00561"/>
    </source>
</evidence>
<dbReference type="SUPFAM" id="SSF53474">
    <property type="entry name" value="alpha/beta-Hydrolases"/>
    <property type="match status" value="1"/>
</dbReference>
<dbReference type="EMBL" id="CP000383">
    <property type="protein sequence ID" value="ABG58399.1"/>
    <property type="molecule type" value="Genomic_DNA"/>
</dbReference>
<dbReference type="ESTHER" id="cyth3-q11w17">
    <property type="family name" value="6_AlphaBeta_hydrolase"/>
</dbReference>
<feature type="domain" description="AB hydrolase-1" evidence="1">
    <location>
        <begin position="36"/>
        <end position="277"/>
    </location>
</feature>
<dbReference type="RefSeq" id="WP_011584514.1">
    <property type="nucleotide sequence ID" value="NC_008255.1"/>
</dbReference>
<dbReference type="OrthoDB" id="9799612at2"/>